<evidence type="ECO:0000256" key="2">
    <source>
        <dbReference type="SAM" id="MobiDB-lite"/>
    </source>
</evidence>
<gene>
    <name evidence="3" type="ORF">GCM10009682_46190</name>
</gene>
<name>A0ABN2MCH8_9ACTN</name>
<sequence>MTMAIDEILKDAERKQRRELEQMARKATELRTRLPRLVEEAVMNERVRIAVELADTDLSHREIAEAVDQSPAWVSQKVAESRENSDP</sequence>
<keyword evidence="4" id="KW-1185">Reference proteome</keyword>
<evidence type="ECO:0000313" key="3">
    <source>
        <dbReference type="EMBL" id="GAA1820752.1"/>
    </source>
</evidence>
<evidence type="ECO:0000313" key="4">
    <source>
        <dbReference type="Proteomes" id="UP001500218"/>
    </source>
</evidence>
<evidence type="ECO:0000256" key="1">
    <source>
        <dbReference type="SAM" id="Coils"/>
    </source>
</evidence>
<reference evidence="3 4" key="1">
    <citation type="journal article" date="2019" name="Int. J. Syst. Evol. Microbiol.">
        <title>The Global Catalogue of Microorganisms (GCM) 10K type strain sequencing project: providing services to taxonomists for standard genome sequencing and annotation.</title>
        <authorList>
            <consortium name="The Broad Institute Genomics Platform"/>
            <consortium name="The Broad Institute Genome Sequencing Center for Infectious Disease"/>
            <person name="Wu L."/>
            <person name="Ma J."/>
        </authorList>
    </citation>
    <scope>NUCLEOTIDE SEQUENCE [LARGE SCALE GENOMIC DNA]</scope>
    <source>
        <strain evidence="3 4">JCM 13250</strain>
    </source>
</reference>
<feature type="region of interest" description="Disordered" evidence="2">
    <location>
        <begin position="68"/>
        <end position="87"/>
    </location>
</feature>
<dbReference type="Proteomes" id="UP001500218">
    <property type="component" value="Unassembled WGS sequence"/>
</dbReference>
<feature type="coiled-coil region" evidence="1">
    <location>
        <begin position="9"/>
        <end position="40"/>
    </location>
</feature>
<protein>
    <submittedName>
        <fullName evidence="3">Uncharacterized protein</fullName>
    </submittedName>
</protein>
<comment type="caution">
    <text evidence="3">The sequence shown here is derived from an EMBL/GenBank/DDBJ whole genome shotgun (WGS) entry which is preliminary data.</text>
</comment>
<keyword evidence="1" id="KW-0175">Coiled coil</keyword>
<organism evidence="3 4">
    <name type="scientific">Luedemannella flava</name>
    <dbReference type="NCBI Taxonomy" id="349316"/>
    <lineage>
        <taxon>Bacteria</taxon>
        <taxon>Bacillati</taxon>
        <taxon>Actinomycetota</taxon>
        <taxon>Actinomycetes</taxon>
        <taxon>Micromonosporales</taxon>
        <taxon>Micromonosporaceae</taxon>
        <taxon>Luedemannella</taxon>
    </lineage>
</organism>
<proteinExistence type="predicted"/>
<accession>A0ABN2MCH8</accession>
<dbReference type="EMBL" id="BAAALT010000176">
    <property type="protein sequence ID" value="GAA1820752.1"/>
    <property type="molecule type" value="Genomic_DNA"/>
</dbReference>